<gene>
    <name evidence="3" type="primary">mleP</name>
    <name evidence="3" type="ORF">GCM10010977_08080</name>
</gene>
<dbReference type="EMBL" id="BMLQ01000002">
    <property type="protein sequence ID" value="GGO42385.1"/>
    <property type="molecule type" value="Genomic_DNA"/>
</dbReference>
<evidence type="ECO:0000313" key="4">
    <source>
        <dbReference type="Proteomes" id="UP000642509"/>
    </source>
</evidence>
<dbReference type="InterPro" id="IPR004679">
    <property type="entry name" value="2-OHcarboxylate_transport"/>
</dbReference>
<feature type="transmembrane region" description="Helical" evidence="2">
    <location>
        <begin position="373"/>
        <end position="393"/>
    </location>
</feature>
<dbReference type="PANTHER" id="PTHR40033">
    <property type="entry name" value="NA(+)-MALATE SYMPORTER"/>
    <property type="match status" value="1"/>
</dbReference>
<dbReference type="Proteomes" id="UP000642509">
    <property type="component" value="Unassembled WGS sequence"/>
</dbReference>
<feature type="transmembrane region" description="Helical" evidence="2">
    <location>
        <begin position="92"/>
        <end position="111"/>
    </location>
</feature>
<feature type="compositionally biased region" description="Polar residues" evidence="1">
    <location>
        <begin position="1"/>
        <end position="10"/>
    </location>
</feature>
<evidence type="ECO:0000256" key="1">
    <source>
        <dbReference type="SAM" id="MobiDB-lite"/>
    </source>
</evidence>
<dbReference type="RefSeq" id="WP_229672217.1">
    <property type="nucleotide sequence ID" value="NZ_BAAAOU010000001.1"/>
</dbReference>
<feature type="transmembrane region" description="Helical" evidence="2">
    <location>
        <begin position="472"/>
        <end position="492"/>
    </location>
</feature>
<keyword evidence="4" id="KW-1185">Reference proteome</keyword>
<feature type="transmembrane region" description="Helical" evidence="2">
    <location>
        <begin position="123"/>
        <end position="141"/>
    </location>
</feature>
<accession>A0ABQ2LRQ9</accession>
<feature type="transmembrane region" description="Helical" evidence="2">
    <location>
        <begin position="311"/>
        <end position="329"/>
    </location>
</feature>
<feature type="transmembrane region" description="Helical" evidence="2">
    <location>
        <begin position="336"/>
        <end position="353"/>
    </location>
</feature>
<sequence length="493" mass="51710">MSTMSTNDTQGGRRAAATSRAEDDDLRGALEQEITAGTQSVLARPVEKSVDGRGGVHHPGAGWKRIASVPIPLYLIMVAVVVVAAVTETLPASMLSGFAVTILLGGLFIWLGNRVPVVRDYGLPTILCTFAPATLVYFGLVPEPLVTVASTFIDEQGFLDFFVMAIIAGSILGMPRALLVKAGPRFAVPVLGTIIVTFLVIGLVSMMFGNGFIEGMLLVAAPIMAGGLGLGALPMSEMYAARTGQDASAFMGDLMSAVVLANVFCIIFAGLLNGLGKNKPTLFAGFSGNGDLIRVKGDRRDLSMPKKGGQSTYITLGKGLLFAAVIFVVGELMGAYLTFLHPYAWAIIIMVVLKLTGWLPKDLEESATDWGDLINAVLVPALLVGVSLTYIKIDEVLVSLADPTFIALTFLCVLVAGLSAGIIGWLVKFNFVEVAIVPGLVMADTGGSGDVSVLSASERMHLMPFAAITNRIGGTLVLFVTSLMVPLLATGAL</sequence>
<feature type="transmembrane region" description="Helical" evidence="2">
    <location>
        <begin position="254"/>
        <end position="272"/>
    </location>
</feature>
<protein>
    <submittedName>
        <fullName evidence="3">Citrate:sodium symporter</fullName>
    </submittedName>
</protein>
<keyword evidence="2" id="KW-0812">Transmembrane</keyword>
<dbReference type="PANTHER" id="PTHR40033:SF1">
    <property type="entry name" value="CITRATE-SODIUM SYMPORTER"/>
    <property type="match status" value="1"/>
</dbReference>
<dbReference type="Pfam" id="PF03390">
    <property type="entry name" value="2HCT"/>
    <property type="match status" value="1"/>
</dbReference>
<keyword evidence="2" id="KW-1133">Transmembrane helix</keyword>
<feature type="transmembrane region" description="Helical" evidence="2">
    <location>
        <begin position="405"/>
        <end position="427"/>
    </location>
</feature>
<feature type="transmembrane region" description="Helical" evidence="2">
    <location>
        <begin position="66"/>
        <end position="86"/>
    </location>
</feature>
<feature type="transmembrane region" description="Helical" evidence="2">
    <location>
        <begin position="186"/>
        <end position="209"/>
    </location>
</feature>
<feature type="region of interest" description="Disordered" evidence="1">
    <location>
        <begin position="1"/>
        <end position="23"/>
    </location>
</feature>
<organism evidence="3 4">
    <name type="scientific">Citricoccus zhacaiensis</name>
    <dbReference type="NCBI Taxonomy" id="489142"/>
    <lineage>
        <taxon>Bacteria</taxon>
        <taxon>Bacillati</taxon>
        <taxon>Actinomycetota</taxon>
        <taxon>Actinomycetes</taxon>
        <taxon>Micrococcales</taxon>
        <taxon>Micrococcaceae</taxon>
        <taxon>Citricoccus</taxon>
    </lineage>
</organism>
<name>A0ABQ2LRQ9_9MICC</name>
<keyword evidence="2" id="KW-0472">Membrane</keyword>
<proteinExistence type="predicted"/>
<feature type="transmembrane region" description="Helical" evidence="2">
    <location>
        <begin position="215"/>
        <end position="233"/>
    </location>
</feature>
<evidence type="ECO:0000256" key="2">
    <source>
        <dbReference type="SAM" id="Phobius"/>
    </source>
</evidence>
<reference evidence="4" key="1">
    <citation type="journal article" date="2019" name="Int. J. Syst. Evol. Microbiol.">
        <title>The Global Catalogue of Microorganisms (GCM) 10K type strain sequencing project: providing services to taxonomists for standard genome sequencing and annotation.</title>
        <authorList>
            <consortium name="The Broad Institute Genomics Platform"/>
            <consortium name="The Broad Institute Genome Sequencing Center for Infectious Disease"/>
            <person name="Wu L."/>
            <person name="Ma J."/>
        </authorList>
    </citation>
    <scope>NUCLEOTIDE SEQUENCE [LARGE SCALE GENOMIC DNA]</scope>
    <source>
        <strain evidence="4">CGMCC 1.7064</strain>
    </source>
</reference>
<dbReference type="PIRSF" id="PIRSF005348">
    <property type="entry name" value="YxkH"/>
    <property type="match status" value="1"/>
</dbReference>
<evidence type="ECO:0000313" key="3">
    <source>
        <dbReference type="EMBL" id="GGO42385.1"/>
    </source>
</evidence>
<feature type="transmembrane region" description="Helical" evidence="2">
    <location>
        <begin position="161"/>
        <end position="179"/>
    </location>
</feature>
<comment type="caution">
    <text evidence="3">The sequence shown here is derived from an EMBL/GenBank/DDBJ whole genome shotgun (WGS) entry which is preliminary data.</text>
</comment>